<reference evidence="1 2" key="1">
    <citation type="journal article" date="2018" name="Front. Plant Sci.">
        <title>Red Clover (Trifolium pratense) and Zigzag Clover (T. medium) - A Picture of Genomic Similarities and Differences.</title>
        <authorList>
            <person name="Dluhosova J."/>
            <person name="Istvanek J."/>
            <person name="Nedelnik J."/>
            <person name="Repkova J."/>
        </authorList>
    </citation>
    <scope>NUCLEOTIDE SEQUENCE [LARGE SCALE GENOMIC DNA]</scope>
    <source>
        <strain evidence="2">cv. 10/8</strain>
        <tissue evidence="1">Leaf</tissue>
    </source>
</reference>
<evidence type="ECO:0000313" key="2">
    <source>
        <dbReference type="Proteomes" id="UP000265520"/>
    </source>
</evidence>
<protein>
    <submittedName>
        <fullName evidence="1">Uncharacterized protein</fullName>
    </submittedName>
</protein>
<proteinExistence type="predicted"/>
<dbReference type="AlphaFoldDB" id="A0A392MU15"/>
<name>A0A392MU15_9FABA</name>
<dbReference type="Proteomes" id="UP000265520">
    <property type="component" value="Unassembled WGS sequence"/>
</dbReference>
<keyword evidence="2" id="KW-1185">Reference proteome</keyword>
<gene>
    <name evidence="1" type="ORF">A2U01_0011726</name>
</gene>
<evidence type="ECO:0000313" key="1">
    <source>
        <dbReference type="EMBL" id="MCH90803.1"/>
    </source>
</evidence>
<accession>A0A392MU15</accession>
<sequence>MRIVFLDLKSEVVSMKELIAKVPSLESDRSFNLEFGTTLLRDEQSNAKNWFTCGGSSGMDTFKPLCQSLKRFQTWEMRDTLRKHEQSSRDRRFSLAMLLQDLWKDSKH</sequence>
<dbReference type="EMBL" id="LXQA010019098">
    <property type="protein sequence ID" value="MCH90803.1"/>
    <property type="molecule type" value="Genomic_DNA"/>
</dbReference>
<comment type="caution">
    <text evidence="1">The sequence shown here is derived from an EMBL/GenBank/DDBJ whole genome shotgun (WGS) entry which is preliminary data.</text>
</comment>
<organism evidence="1 2">
    <name type="scientific">Trifolium medium</name>
    <dbReference type="NCBI Taxonomy" id="97028"/>
    <lineage>
        <taxon>Eukaryota</taxon>
        <taxon>Viridiplantae</taxon>
        <taxon>Streptophyta</taxon>
        <taxon>Embryophyta</taxon>
        <taxon>Tracheophyta</taxon>
        <taxon>Spermatophyta</taxon>
        <taxon>Magnoliopsida</taxon>
        <taxon>eudicotyledons</taxon>
        <taxon>Gunneridae</taxon>
        <taxon>Pentapetalae</taxon>
        <taxon>rosids</taxon>
        <taxon>fabids</taxon>
        <taxon>Fabales</taxon>
        <taxon>Fabaceae</taxon>
        <taxon>Papilionoideae</taxon>
        <taxon>50 kb inversion clade</taxon>
        <taxon>NPAAA clade</taxon>
        <taxon>Hologalegina</taxon>
        <taxon>IRL clade</taxon>
        <taxon>Trifolieae</taxon>
        <taxon>Trifolium</taxon>
    </lineage>
</organism>